<dbReference type="InterPro" id="IPR001387">
    <property type="entry name" value="Cro/C1-type_HTH"/>
</dbReference>
<dbReference type="EMBL" id="FUXI01000036">
    <property type="protein sequence ID" value="SKA09170.1"/>
    <property type="molecule type" value="Genomic_DNA"/>
</dbReference>
<proteinExistence type="predicted"/>
<evidence type="ECO:0000313" key="2">
    <source>
        <dbReference type="EMBL" id="SKA09170.1"/>
    </source>
</evidence>
<dbReference type="PROSITE" id="PS50943">
    <property type="entry name" value="HTH_CROC1"/>
    <property type="match status" value="1"/>
</dbReference>
<dbReference type="Gene3D" id="1.10.260.40">
    <property type="entry name" value="lambda repressor-like DNA-binding domains"/>
    <property type="match status" value="1"/>
</dbReference>
<dbReference type="RefSeq" id="WP_078808282.1">
    <property type="nucleotide sequence ID" value="NZ_FUXI01000036.1"/>
</dbReference>
<reference evidence="2 3" key="1">
    <citation type="submission" date="2017-02" db="EMBL/GenBank/DDBJ databases">
        <authorList>
            <person name="Peterson S.W."/>
        </authorList>
    </citation>
    <scope>NUCLEOTIDE SEQUENCE [LARGE SCALE GENOMIC DNA]</scope>
    <source>
        <strain evidence="2 3">ATCC BAA-1030</strain>
    </source>
</reference>
<name>A0A1T4QZJ7_9ENTE</name>
<dbReference type="SMART" id="SM00530">
    <property type="entry name" value="HTH_XRE"/>
    <property type="match status" value="1"/>
</dbReference>
<dbReference type="CDD" id="cd00093">
    <property type="entry name" value="HTH_XRE"/>
    <property type="match status" value="1"/>
</dbReference>
<feature type="domain" description="HTH cro/C1-type" evidence="1">
    <location>
        <begin position="37"/>
        <end position="90"/>
    </location>
</feature>
<dbReference type="GO" id="GO:0003677">
    <property type="term" value="F:DNA binding"/>
    <property type="evidence" value="ECO:0007669"/>
    <property type="project" value="InterPro"/>
</dbReference>
<dbReference type="InterPro" id="IPR010982">
    <property type="entry name" value="Lambda_DNA-bd_dom_sf"/>
</dbReference>
<sequence>MSEITDLIQKYSEKDPEFAKEYAKEKERLATAVAVMKLREEMGLTQRQLAEKLGKPQSTIGRIETGVTDVKFSTLAEIAFALGKEVKVEFV</sequence>
<dbReference type="STRING" id="263852.SAMN02745116_02383"/>
<protein>
    <submittedName>
        <fullName evidence="2">Helix-turn-helix</fullName>
    </submittedName>
</protein>
<gene>
    <name evidence="2" type="ORF">SAMN02745116_02383</name>
</gene>
<dbReference type="Pfam" id="PF01381">
    <property type="entry name" value="HTH_3"/>
    <property type="match status" value="1"/>
</dbReference>
<keyword evidence="3" id="KW-1185">Reference proteome</keyword>
<dbReference type="OrthoDB" id="2322940at2"/>
<dbReference type="AlphaFoldDB" id="A0A1T4QZJ7"/>
<dbReference type="SUPFAM" id="SSF47413">
    <property type="entry name" value="lambda repressor-like DNA-binding domains"/>
    <property type="match status" value="1"/>
</dbReference>
<evidence type="ECO:0000313" key="3">
    <source>
        <dbReference type="Proteomes" id="UP000190328"/>
    </source>
</evidence>
<evidence type="ECO:0000259" key="1">
    <source>
        <dbReference type="PROSITE" id="PS50943"/>
    </source>
</evidence>
<organism evidence="2 3">
    <name type="scientific">Pilibacter termitis</name>
    <dbReference type="NCBI Taxonomy" id="263852"/>
    <lineage>
        <taxon>Bacteria</taxon>
        <taxon>Bacillati</taxon>
        <taxon>Bacillota</taxon>
        <taxon>Bacilli</taxon>
        <taxon>Lactobacillales</taxon>
        <taxon>Enterococcaceae</taxon>
        <taxon>Pilibacter</taxon>
    </lineage>
</organism>
<accession>A0A1T4QZJ7</accession>
<dbReference type="Proteomes" id="UP000190328">
    <property type="component" value="Unassembled WGS sequence"/>
</dbReference>